<dbReference type="Gene3D" id="3.30.160.20">
    <property type="match status" value="1"/>
</dbReference>
<dbReference type="EMBL" id="JADNRY010000011">
    <property type="protein sequence ID" value="KAF9075035.1"/>
    <property type="molecule type" value="Genomic_DNA"/>
</dbReference>
<sequence length="139" mass="15672">MAQHYQPRTLLNNWAAQQGLTVMYHDEVSGPQNSPTWISRVYVSGQEYGAGSGGNRNSAREIAASQAWAVITRRCWFYVKIGVPAFILQNRKPNSHMTELARAAPQELRLISRWRTSAVRANNCLYLFAILGFDTSIEV</sequence>
<feature type="domain" description="DRBM" evidence="2">
    <location>
        <begin position="6"/>
        <end position="73"/>
    </location>
</feature>
<evidence type="ECO:0000313" key="4">
    <source>
        <dbReference type="Proteomes" id="UP000772434"/>
    </source>
</evidence>
<keyword evidence="1" id="KW-0694">RNA-binding</keyword>
<organism evidence="3 4">
    <name type="scientific">Rhodocollybia butyracea</name>
    <dbReference type="NCBI Taxonomy" id="206335"/>
    <lineage>
        <taxon>Eukaryota</taxon>
        <taxon>Fungi</taxon>
        <taxon>Dikarya</taxon>
        <taxon>Basidiomycota</taxon>
        <taxon>Agaricomycotina</taxon>
        <taxon>Agaricomycetes</taxon>
        <taxon>Agaricomycetidae</taxon>
        <taxon>Agaricales</taxon>
        <taxon>Marasmiineae</taxon>
        <taxon>Omphalotaceae</taxon>
        <taxon>Rhodocollybia</taxon>
    </lineage>
</organism>
<reference evidence="3" key="1">
    <citation type="submission" date="2020-11" db="EMBL/GenBank/DDBJ databases">
        <authorList>
            <consortium name="DOE Joint Genome Institute"/>
            <person name="Ahrendt S."/>
            <person name="Riley R."/>
            <person name="Andreopoulos W."/>
            <person name="Labutti K."/>
            <person name="Pangilinan J."/>
            <person name="Ruiz-Duenas F.J."/>
            <person name="Barrasa J.M."/>
            <person name="Sanchez-Garcia M."/>
            <person name="Camarero S."/>
            <person name="Miyauchi S."/>
            <person name="Serrano A."/>
            <person name="Linde D."/>
            <person name="Babiker R."/>
            <person name="Drula E."/>
            <person name="Ayuso-Fernandez I."/>
            <person name="Pacheco R."/>
            <person name="Padilla G."/>
            <person name="Ferreira P."/>
            <person name="Barriuso J."/>
            <person name="Kellner H."/>
            <person name="Castanera R."/>
            <person name="Alfaro M."/>
            <person name="Ramirez L."/>
            <person name="Pisabarro A.G."/>
            <person name="Kuo A."/>
            <person name="Tritt A."/>
            <person name="Lipzen A."/>
            <person name="He G."/>
            <person name="Yan M."/>
            <person name="Ng V."/>
            <person name="Cullen D."/>
            <person name="Martin F."/>
            <person name="Rosso M.-N."/>
            <person name="Henrissat B."/>
            <person name="Hibbett D."/>
            <person name="Martinez A.T."/>
            <person name="Grigoriev I.V."/>
        </authorList>
    </citation>
    <scope>NUCLEOTIDE SEQUENCE</scope>
    <source>
        <strain evidence="3">AH 40177</strain>
    </source>
</reference>
<protein>
    <recommendedName>
        <fullName evidence="2">DRBM domain-containing protein</fullName>
    </recommendedName>
</protein>
<proteinExistence type="predicted"/>
<evidence type="ECO:0000256" key="1">
    <source>
        <dbReference type="PROSITE-ProRule" id="PRU00266"/>
    </source>
</evidence>
<dbReference type="Proteomes" id="UP000772434">
    <property type="component" value="Unassembled WGS sequence"/>
</dbReference>
<dbReference type="InterPro" id="IPR014720">
    <property type="entry name" value="dsRBD_dom"/>
</dbReference>
<gene>
    <name evidence="3" type="ORF">BDP27DRAFT_1359229</name>
</gene>
<dbReference type="AlphaFoldDB" id="A0A9P5Q620"/>
<dbReference type="SMART" id="SM00358">
    <property type="entry name" value="DSRM"/>
    <property type="match status" value="1"/>
</dbReference>
<comment type="caution">
    <text evidence="3">The sequence shown here is derived from an EMBL/GenBank/DDBJ whole genome shotgun (WGS) entry which is preliminary data.</text>
</comment>
<evidence type="ECO:0000259" key="2">
    <source>
        <dbReference type="PROSITE" id="PS50137"/>
    </source>
</evidence>
<evidence type="ECO:0000313" key="3">
    <source>
        <dbReference type="EMBL" id="KAF9075035.1"/>
    </source>
</evidence>
<dbReference type="OrthoDB" id="112668at2759"/>
<dbReference type="SUPFAM" id="SSF54768">
    <property type="entry name" value="dsRNA-binding domain-like"/>
    <property type="match status" value="1"/>
</dbReference>
<accession>A0A9P5Q620</accession>
<dbReference type="GO" id="GO:0003723">
    <property type="term" value="F:RNA binding"/>
    <property type="evidence" value="ECO:0007669"/>
    <property type="project" value="UniProtKB-UniRule"/>
</dbReference>
<dbReference type="Pfam" id="PF00035">
    <property type="entry name" value="dsrm"/>
    <property type="match status" value="1"/>
</dbReference>
<keyword evidence="4" id="KW-1185">Reference proteome</keyword>
<dbReference type="PROSITE" id="PS50137">
    <property type="entry name" value="DS_RBD"/>
    <property type="match status" value="1"/>
</dbReference>
<name>A0A9P5Q620_9AGAR</name>